<evidence type="ECO:0000313" key="1">
    <source>
        <dbReference type="EMBL" id="CAH3160209.1"/>
    </source>
</evidence>
<protein>
    <submittedName>
        <fullName evidence="1">Uncharacterized protein</fullName>
    </submittedName>
</protein>
<evidence type="ECO:0000313" key="2">
    <source>
        <dbReference type="Proteomes" id="UP001159428"/>
    </source>
</evidence>
<reference evidence="1 2" key="1">
    <citation type="submission" date="2022-05" db="EMBL/GenBank/DDBJ databases">
        <authorList>
            <consortium name="Genoscope - CEA"/>
            <person name="William W."/>
        </authorList>
    </citation>
    <scope>NUCLEOTIDE SEQUENCE [LARGE SCALE GENOMIC DNA]</scope>
</reference>
<accession>A0AAU9XVZ9</accession>
<keyword evidence="2" id="KW-1185">Reference proteome</keyword>
<name>A0AAU9XVZ9_9CNID</name>
<dbReference type="AlphaFoldDB" id="A0AAU9XVZ9"/>
<sequence>MELSNRYQWVSVLKYDDEFRLVQATYNYPWSFGFNHLHSIILELISTKTSPTFRSFNRTIRTLHYSPLNTKLWLQELAGDEDEAFLADSIINGFQLVDPNTQFTEVNMRNYKSATNPTFKLLVEKTIRNEIQQGN</sequence>
<gene>
    <name evidence="1" type="ORF">PMEA_00032305</name>
</gene>
<dbReference type="EMBL" id="CALNXJ010000074">
    <property type="protein sequence ID" value="CAH3160209.1"/>
    <property type="molecule type" value="Genomic_DNA"/>
</dbReference>
<organism evidence="1 2">
    <name type="scientific">Pocillopora meandrina</name>
    <dbReference type="NCBI Taxonomy" id="46732"/>
    <lineage>
        <taxon>Eukaryota</taxon>
        <taxon>Metazoa</taxon>
        <taxon>Cnidaria</taxon>
        <taxon>Anthozoa</taxon>
        <taxon>Hexacorallia</taxon>
        <taxon>Scleractinia</taxon>
        <taxon>Astrocoeniina</taxon>
        <taxon>Pocilloporidae</taxon>
        <taxon>Pocillopora</taxon>
    </lineage>
</organism>
<proteinExistence type="predicted"/>
<comment type="caution">
    <text evidence="1">The sequence shown here is derived from an EMBL/GenBank/DDBJ whole genome shotgun (WGS) entry which is preliminary data.</text>
</comment>
<dbReference type="Proteomes" id="UP001159428">
    <property type="component" value="Unassembled WGS sequence"/>
</dbReference>